<feature type="compositionally biased region" description="Low complexity" evidence="6">
    <location>
        <begin position="249"/>
        <end position="258"/>
    </location>
</feature>
<dbReference type="InterPro" id="IPR011598">
    <property type="entry name" value="bHLH_dom"/>
</dbReference>
<feature type="compositionally biased region" description="Low complexity" evidence="6">
    <location>
        <begin position="99"/>
        <end position="118"/>
    </location>
</feature>
<dbReference type="Gene3D" id="4.10.280.10">
    <property type="entry name" value="Helix-loop-helix DNA-binding domain"/>
    <property type="match status" value="1"/>
</dbReference>
<dbReference type="InterPro" id="IPR052207">
    <property type="entry name" value="Max-like/E-box_TFs"/>
</dbReference>
<dbReference type="PANTHER" id="PTHR15741:SF27">
    <property type="entry name" value="TRANSCRIPTION FACTOR AP-4"/>
    <property type="match status" value="1"/>
</dbReference>
<comment type="subcellular location">
    <subcellularLocation>
        <location evidence="1">Nucleus</location>
    </subcellularLocation>
</comment>
<feature type="region of interest" description="Disordered" evidence="6">
    <location>
        <begin position="155"/>
        <end position="202"/>
    </location>
</feature>
<dbReference type="CDD" id="cd11405">
    <property type="entry name" value="bHLHzip_MLXIP_like"/>
    <property type="match status" value="1"/>
</dbReference>
<evidence type="ECO:0000313" key="8">
    <source>
        <dbReference type="EMBL" id="KAG2191037.1"/>
    </source>
</evidence>
<feature type="domain" description="BHLH" evidence="7">
    <location>
        <begin position="317"/>
        <end position="368"/>
    </location>
</feature>
<keyword evidence="5" id="KW-0539">Nucleus</keyword>
<keyword evidence="2" id="KW-0805">Transcription regulation</keyword>
<gene>
    <name evidence="8" type="ORF">INT46_003050</name>
</gene>
<evidence type="ECO:0000259" key="7">
    <source>
        <dbReference type="PROSITE" id="PS50888"/>
    </source>
</evidence>
<accession>A0A8H7QEL6</accession>
<reference evidence="8" key="1">
    <citation type="submission" date="2020-12" db="EMBL/GenBank/DDBJ databases">
        <title>Metabolic potential, ecology and presence of endohyphal bacteria is reflected in genomic diversity of Mucoromycotina.</title>
        <authorList>
            <person name="Muszewska A."/>
            <person name="Okrasinska A."/>
            <person name="Steczkiewicz K."/>
            <person name="Drgas O."/>
            <person name="Orlowska M."/>
            <person name="Perlinska-Lenart U."/>
            <person name="Aleksandrzak-Piekarczyk T."/>
            <person name="Szatraj K."/>
            <person name="Zielenkiewicz U."/>
            <person name="Pilsyk S."/>
            <person name="Malc E."/>
            <person name="Mieczkowski P."/>
            <person name="Kruszewska J.S."/>
            <person name="Biernat P."/>
            <person name="Pawlowska J."/>
        </authorList>
    </citation>
    <scope>NUCLEOTIDE SEQUENCE</scope>
    <source>
        <strain evidence="8">CBS 226.32</strain>
    </source>
</reference>
<dbReference type="GO" id="GO:0005634">
    <property type="term" value="C:nucleus"/>
    <property type="evidence" value="ECO:0007669"/>
    <property type="project" value="UniProtKB-SubCell"/>
</dbReference>
<evidence type="ECO:0000256" key="6">
    <source>
        <dbReference type="SAM" id="MobiDB-lite"/>
    </source>
</evidence>
<dbReference type="InterPro" id="IPR036638">
    <property type="entry name" value="HLH_DNA-bd_sf"/>
</dbReference>
<dbReference type="GO" id="GO:0046983">
    <property type="term" value="F:protein dimerization activity"/>
    <property type="evidence" value="ECO:0007669"/>
    <property type="project" value="InterPro"/>
</dbReference>
<dbReference type="Pfam" id="PF00010">
    <property type="entry name" value="HLH"/>
    <property type="match status" value="1"/>
</dbReference>
<feature type="compositionally biased region" description="Low complexity" evidence="6">
    <location>
        <begin position="34"/>
        <end position="44"/>
    </location>
</feature>
<organism evidence="8 9">
    <name type="scientific">Mucor plumbeus</name>
    <dbReference type="NCBI Taxonomy" id="97098"/>
    <lineage>
        <taxon>Eukaryota</taxon>
        <taxon>Fungi</taxon>
        <taxon>Fungi incertae sedis</taxon>
        <taxon>Mucoromycota</taxon>
        <taxon>Mucoromycotina</taxon>
        <taxon>Mucoromycetes</taxon>
        <taxon>Mucorales</taxon>
        <taxon>Mucorineae</taxon>
        <taxon>Mucoraceae</taxon>
        <taxon>Mucor</taxon>
    </lineage>
</organism>
<feature type="region of interest" description="Disordered" evidence="6">
    <location>
        <begin position="99"/>
        <end position="134"/>
    </location>
</feature>
<protein>
    <recommendedName>
        <fullName evidence="7">BHLH domain-containing protein</fullName>
    </recommendedName>
</protein>
<evidence type="ECO:0000256" key="5">
    <source>
        <dbReference type="ARBA" id="ARBA00023242"/>
    </source>
</evidence>
<evidence type="ECO:0000256" key="3">
    <source>
        <dbReference type="ARBA" id="ARBA00023125"/>
    </source>
</evidence>
<evidence type="ECO:0000256" key="2">
    <source>
        <dbReference type="ARBA" id="ARBA00023015"/>
    </source>
</evidence>
<comment type="caution">
    <text evidence="8">The sequence shown here is derived from an EMBL/GenBank/DDBJ whole genome shotgun (WGS) entry which is preliminary data.</text>
</comment>
<dbReference type="GO" id="GO:0000981">
    <property type="term" value="F:DNA-binding transcription factor activity, RNA polymerase II-specific"/>
    <property type="evidence" value="ECO:0007669"/>
    <property type="project" value="TreeGrafter"/>
</dbReference>
<dbReference type="OrthoDB" id="5778525at2759"/>
<keyword evidence="4" id="KW-0804">Transcription</keyword>
<sequence>MSEIVLSNSTATSHYDYSNGPMMVNINPGLVQKNNSNNNNASSSPVTSFEDNSHHQYTSYPAYAFQPMSMGYPPVPNYHQHPMSRLGYFHDPSTAAAAVAAAAAIRQPNSPESISSSSPPTPSPPPPSASISNNNMSFHNVQILTSQAIDTELINPLTPSTSSSTSTTTTTSTNSNKSNAAINNNSAANSTTTNSNGRFNNPTTARVKEMITRANSVPMEFYHTEFLEYSKETYEKKMENKRNKRKRPATATTATITANIQQDDVVLPQEQQHQNKRKKTNTTQELKEESEEELDEEDNEYRSEELVFNGNVSSAEIRRQIHIQSEQKRRAQIKDGFDELRKHLPGCNNKKMSKAALLTRTVQQLQHLKGMQNELLSEVERLLQENESLKKFQHGVLQRQAMEKMYTF</sequence>
<dbReference type="PANTHER" id="PTHR15741">
    <property type="entry name" value="BASIC HELIX-LOOP-HELIX ZIP TRANSCRIPTION FACTOR"/>
    <property type="match status" value="1"/>
</dbReference>
<dbReference type="Proteomes" id="UP000650833">
    <property type="component" value="Unassembled WGS sequence"/>
</dbReference>
<feature type="compositionally biased region" description="Low complexity" evidence="6">
    <location>
        <begin position="160"/>
        <end position="196"/>
    </location>
</feature>
<evidence type="ECO:0000313" key="9">
    <source>
        <dbReference type="Proteomes" id="UP000650833"/>
    </source>
</evidence>
<keyword evidence="9" id="KW-1185">Reference proteome</keyword>
<dbReference type="GO" id="GO:0000978">
    <property type="term" value="F:RNA polymerase II cis-regulatory region sequence-specific DNA binding"/>
    <property type="evidence" value="ECO:0007669"/>
    <property type="project" value="TreeGrafter"/>
</dbReference>
<dbReference type="SMART" id="SM00353">
    <property type="entry name" value="HLH"/>
    <property type="match status" value="1"/>
</dbReference>
<keyword evidence="3" id="KW-0238">DNA-binding</keyword>
<feature type="compositionally biased region" description="Pro residues" evidence="6">
    <location>
        <begin position="119"/>
        <end position="128"/>
    </location>
</feature>
<dbReference type="EMBL" id="JAEPRC010000875">
    <property type="protein sequence ID" value="KAG2191037.1"/>
    <property type="molecule type" value="Genomic_DNA"/>
</dbReference>
<feature type="compositionally biased region" description="Acidic residues" evidence="6">
    <location>
        <begin position="288"/>
        <end position="299"/>
    </location>
</feature>
<dbReference type="AlphaFoldDB" id="A0A8H7QEL6"/>
<dbReference type="SUPFAM" id="SSF47459">
    <property type="entry name" value="HLH, helix-loop-helix DNA-binding domain"/>
    <property type="match status" value="1"/>
</dbReference>
<proteinExistence type="predicted"/>
<evidence type="ECO:0000256" key="4">
    <source>
        <dbReference type="ARBA" id="ARBA00023163"/>
    </source>
</evidence>
<feature type="region of interest" description="Disordered" evidence="6">
    <location>
        <begin position="238"/>
        <end position="301"/>
    </location>
</feature>
<feature type="region of interest" description="Disordered" evidence="6">
    <location>
        <begin position="30"/>
        <end position="53"/>
    </location>
</feature>
<name>A0A8H7QEL6_9FUNG</name>
<evidence type="ECO:0000256" key="1">
    <source>
        <dbReference type="ARBA" id="ARBA00004123"/>
    </source>
</evidence>
<dbReference type="PROSITE" id="PS50888">
    <property type="entry name" value="BHLH"/>
    <property type="match status" value="1"/>
</dbReference>